<comment type="similarity">
    <text evidence="2">Belongs to the acetyltransferase family. ECO subfamily.</text>
</comment>
<name>A0AAN7Q3S9_9COLE</name>
<keyword evidence="4" id="KW-0479">Metal-binding</keyword>
<evidence type="ECO:0008006" key="14">
    <source>
        <dbReference type="Google" id="ProtNLM"/>
    </source>
</evidence>
<proteinExistence type="inferred from homology"/>
<evidence type="ECO:0000256" key="2">
    <source>
        <dbReference type="ARBA" id="ARBA00005816"/>
    </source>
</evidence>
<evidence type="ECO:0000256" key="4">
    <source>
        <dbReference type="ARBA" id="ARBA00022723"/>
    </source>
</evidence>
<keyword evidence="6" id="KW-0862">Zinc</keyword>
<evidence type="ECO:0000256" key="3">
    <source>
        <dbReference type="ARBA" id="ARBA00022679"/>
    </source>
</evidence>
<dbReference type="PANTHER" id="PTHR45884">
    <property type="entry name" value="N-ACETYLTRANSFERASE ECO"/>
    <property type="match status" value="1"/>
</dbReference>
<evidence type="ECO:0000259" key="11">
    <source>
        <dbReference type="Pfam" id="PF13880"/>
    </source>
</evidence>
<keyword evidence="9" id="KW-0012">Acyltransferase</keyword>
<evidence type="ECO:0000256" key="7">
    <source>
        <dbReference type="ARBA" id="ARBA00023242"/>
    </source>
</evidence>
<dbReference type="Proteomes" id="UP001353858">
    <property type="component" value="Unassembled WGS sequence"/>
</dbReference>
<dbReference type="EMBL" id="JARPUR010000001">
    <property type="protein sequence ID" value="KAK4884959.1"/>
    <property type="molecule type" value="Genomic_DNA"/>
</dbReference>
<feature type="domain" description="N-acetyltransferase ESCO acetyl-transferase" evidence="11">
    <location>
        <begin position="699"/>
        <end position="767"/>
    </location>
</feature>
<dbReference type="GO" id="GO:0000785">
    <property type="term" value="C:chromatin"/>
    <property type="evidence" value="ECO:0007669"/>
    <property type="project" value="TreeGrafter"/>
</dbReference>
<sequence length="768" mass="86965">MIDGNLNDYTTKFTYNENEHNTSQSRRQLFPSIDDDDIDDFSYITPLNTSVLSPCSSVTSTDFELHLSNSDENYLIFNKNTIQDYVIIENIYDTSKNNLQNDAKENSIETFRTPQSEKLTDHVNEITMSPLFLSPAQIVPQAFAFSPKKLKLKSLDLCESQDSSALNTIANKLIRNYSVDDSPTDLVEIGKRKFPFSTTPTNKQIKLDQVSKARTELFPKDTLSQPLSDNNTNILQSVDTKKIKSRNIYLCGRRIKKRNFGQINAGVRHKIRRPRIKKISKQQLIKSALDIMDNSVLNDYLKNIENMSSEFSKKQILPLTSTQPLSERTSDNIENIPLKVKRTALSPVPEVPKKFFKSNRNTAVVKDNHLNFKISRDNINFNETNVSDVFDLNLDTSDLVVPEIENLISAETIDKIVESLETVNEQNQLESQQLVLTAHTSVTMSENSIHLHVPLENRNDSSDKVQKPVIDKSILLSPTSQMCNMTLGLALNSPTRNQHNFANRTLHETSLKRSNETFSDVDEKLFPIFCGKQNTTENNCKVSKPSVAKKLKPLPKNQLLLDLGQKKFGATQCFTCKFVYHMGDPNDELIHLNYHNAGNILRFGGWKDERVVAQLANAKIIKVIPSDPKPWLKKLKDLLEIINRDLGYYEMPVSFVNAQVFLYIKKNVIVGCLVAEPKSTAYKLLCDDIGIDLCSEIGYPIKCGVSRIWVSQGHRKEGIGTALLNCLRGNFIYGYILTKEDIAFSSPTEAGKAFAAKYFNNSNFLIYT</sequence>
<dbReference type="GO" id="GO:0005634">
    <property type="term" value="C:nucleus"/>
    <property type="evidence" value="ECO:0007669"/>
    <property type="project" value="UniProtKB-SubCell"/>
</dbReference>
<dbReference type="GO" id="GO:0061733">
    <property type="term" value="F:protein-lysine-acetyltransferase activity"/>
    <property type="evidence" value="ECO:0007669"/>
    <property type="project" value="TreeGrafter"/>
</dbReference>
<evidence type="ECO:0000256" key="8">
    <source>
        <dbReference type="ARBA" id="ARBA00023306"/>
    </source>
</evidence>
<dbReference type="Pfam" id="PF13878">
    <property type="entry name" value="zf-C2H2_3"/>
    <property type="match status" value="1"/>
</dbReference>
<comment type="subcellular location">
    <subcellularLocation>
        <location evidence="1">Nucleus</location>
    </subcellularLocation>
</comment>
<keyword evidence="8" id="KW-0131">Cell cycle</keyword>
<reference evidence="13" key="1">
    <citation type="submission" date="2023-01" db="EMBL/GenBank/DDBJ databases">
        <title>Key to firefly adult light organ development and bioluminescence: homeobox transcription factors regulate luciferase expression and transportation to peroxisome.</title>
        <authorList>
            <person name="Fu X."/>
        </authorList>
    </citation>
    <scope>NUCLEOTIDE SEQUENCE [LARGE SCALE GENOMIC DNA]</scope>
</reference>
<evidence type="ECO:0000313" key="12">
    <source>
        <dbReference type="EMBL" id="KAK4884959.1"/>
    </source>
</evidence>
<dbReference type="InterPro" id="IPR028005">
    <property type="entry name" value="AcTrfase_ESCO_Znf_dom"/>
</dbReference>
<keyword evidence="3" id="KW-0808">Transferase</keyword>
<keyword evidence="5" id="KW-0863">Zinc-finger</keyword>
<keyword evidence="7" id="KW-0539">Nucleus</keyword>
<evidence type="ECO:0000256" key="1">
    <source>
        <dbReference type="ARBA" id="ARBA00004123"/>
    </source>
</evidence>
<organism evidence="12 13">
    <name type="scientific">Aquatica leii</name>
    <dbReference type="NCBI Taxonomy" id="1421715"/>
    <lineage>
        <taxon>Eukaryota</taxon>
        <taxon>Metazoa</taxon>
        <taxon>Ecdysozoa</taxon>
        <taxon>Arthropoda</taxon>
        <taxon>Hexapoda</taxon>
        <taxon>Insecta</taxon>
        <taxon>Pterygota</taxon>
        <taxon>Neoptera</taxon>
        <taxon>Endopterygota</taxon>
        <taxon>Coleoptera</taxon>
        <taxon>Polyphaga</taxon>
        <taxon>Elateriformia</taxon>
        <taxon>Elateroidea</taxon>
        <taxon>Lampyridae</taxon>
        <taxon>Luciolinae</taxon>
        <taxon>Aquatica</taxon>
    </lineage>
</organism>
<accession>A0AAN7Q3S9</accession>
<evidence type="ECO:0000256" key="6">
    <source>
        <dbReference type="ARBA" id="ARBA00022833"/>
    </source>
</evidence>
<evidence type="ECO:0000259" key="10">
    <source>
        <dbReference type="Pfam" id="PF13878"/>
    </source>
</evidence>
<protein>
    <recommendedName>
        <fullName evidence="14">N-acetyltransferase ESCO acetyl-transferase domain-containing protein</fullName>
    </recommendedName>
</protein>
<dbReference type="GO" id="GO:0008270">
    <property type="term" value="F:zinc ion binding"/>
    <property type="evidence" value="ECO:0007669"/>
    <property type="project" value="UniProtKB-KW"/>
</dbReference>
<comment type="caution">
    <text evidence="12">The sequence shown here is derived from an EMBL/GenBank/DDBJ whole genome shotgun (WGS) entry which is preliminary data.</text>
</comment>
<feature type="domain" description="N-acetyltransferase ESCO zinc-finger" evidence="10">
    <location>
        <begin position="558"/>
        <end position="596"/>
    </location>
</feature>
<evidence type="ECO:0000313" key="13">
    <source>
        <dbReference type="Proteomes" id="UP001353858"/>
    </source>
</evidence>
<evidence type="ECO:0000256" key="9">
    <source>
        <dbReference type="ARBA" id="ARBA00023315"/>
    </source>
</evidence>
<evidence type="ECO:0000256" key="5">
    <source>
        <dbReference type="ARBA" id="ARBA00022771"/>
    </source>
</evidence>
<dbReference type="Pfam" id="PF13880">
    <property type="entry name" value="Acetyltransf_13"/>
    <property type="match status" value="1"/>
</dbReference>
<keyword evidence="13" id="KW-1185">Reference proteome</keyword>
<gene>
    <name evidence="12" type="ORF">RN001_001230</name>
</gene>
<dbReference type="AlphaFoldDB" id="A0AAN7Q3S9"/>
<dbReference type="GO" id="GO:0007064">
    <property type="term" value="P:mitotic sister chromatid cohesion"/>
    <property type="evidence" value="ECO:0007669"/>
    <property type="project" value="TreeGrafter"/>
</dbReference>
<dbReference type="InterPro" id="IPR028009">
    <property type="entry name" value="ESCO_Acetyltransf_dom"/>
</dbReference>
<dbReference type="PANTHER" id="PTHR45884:SF2">
    <property type="entry name" value="N-ACETYLTRANSFERASE ECO"/>
    <property type="match status" value="1"/>
</dbReference>